<reference evidence="8 9" key="1">
    <citation type="submission" date="2022-03" db="EMBL/GenBank/DDBJ databases">
        <authorList>
            <person name="Macdonald S."/>
            <person name="Ahmed S."/>
            <person name="Newling K."/>
        </authorList>
    </citation>
    <scope>NUCLEOTIDE SEQUENCE [LARGE SCALE GENOMIC DNA]</scope>
</reference>
<proteinExistence type="inferred from homology"/>
<dbReference type="GO" id="GO:0032259">
    <property type="term" value="P:methylation"/>
    <property type="evidence" value="ECO:0007669"/>
    <property type="project" value="UniProtKB-KW"/>
</dbReference>
<keyword evidence="9" id="KW-1185">Reference proteome</keyword>
<comment type="caution">
    <text evidence="8">The sequence shown here is derived from an EMBL/GenBank/DDBJ whole genome shotgun (WGS) entry which is preliminary data.</text>
</comment>
<evidence type="ECO:0000256" key="2">
    <source>
        <dbReference type="ARBA" id="ARBA00022679"/>
    </source>
</evidence>
<keyword evidence="4" id="KW-1133">Transmembrane helix</keyword>
<evidence type="ECO:0000256" key="3">
    <source>
        <dbReference type="ARBA" id="ARBA00022692"/>
    </source>
</evidence>
<sequence length="103" mass="11854">MQILTEIDRLLRPEGWVIIRDTAQLVEAARALTTQLKWEARVIEAESSSEQRLLICQKTSCQETINLNKKKNIDTGFLHFLKFIFVPSLTSLNCGGYMGRRKE</sequence>
<keyword evidence="2 7" id="KW-0808">Transferase</keyword>
<keyword evidence="5" id="KW-0472">Membrane</keyword>
<accession>A0ABC8KJR4</accession>
<evidence type="ECO:0000313" key="8">
    <source>
        <dbReference type="EMBL" id="CAH8358755.1"/>
    </source>
</evidence>
<keyword evidence="1 7" id="KW-0489">Methyltransferase</keyword>
<dbReference type="GO" id="GO:0008168">
    <property type="term" value="F:methyltransferase activity"/>
    <property type="evidence" value="ECO:0007669"/>
    <property type="project" value="UniProtKB-UniRule"/>
</dbReference>
<evidence type="ECO:0000256" key="5">
    <source>
        <dbReference type="ARBA" id="ARBA00023136"/>
    </source>
</evidence>
<keyword evidence="3" id="KW-0812">Transmembrane</keyword>
<protein>
    <recommendedName>
        <fullName evidence="7">Methyltransferase</fullName>
        <ecNumber evidence="7">2.1.1.-</ecNumber>
    </recommendedName>
</protein>
<dbReference type="InterPro" id="IPR004159">
    <property type="entry name" value="Put_SAM_MeTrfase"/>
</dbReference>
<keyword evidence="7" id="KW-0735">Signal-anchor</keyword>
<evidence type="ECO:0000256" key="6">
    <source>
        <dbReference type="ARBA" id="ARBA00023180"/>
    </source>
</evidence>
<dbReference type="AlphaFoldDB" id="A0ABC8KJR4"/>
<keyword evidence="6 7" id="KW-0325">Glycoprotein</keyword>
<organism evidence="8 9">
    <name type="scientific">Eruca vesicaria subsp. sativa</name>
    <name type="common">Garden rocket</name>
    <name type="synonym">Eruca sativa</name>
    <dbReference type="NCBI Taxonomy" id="29727"/>
    <lineage>
        <taxon>Eukaryota</taxon>
        <taxon>Viridiplantae</taxon>
        <taxon>Streptophyta</taxon>
        <taxon>Embryophyta</taxon>
        <taxon>Tracheophyta</taxon>
        <taxon>Spermatophyta</taxon>
        <taxon>Magnoliopsida</taxon>
        <taxon>eudicotyledons</taxon>
        <taxon>Gunneridae</taxon>
        <taxon>Pentapetalae</taxon>
        <taxon>rosids</taxon>
        <taxon>malvids</taxon>
        <taxon>Brassicales</taxon>
        <taxon>Brassicaceae</taxon>
        <taxon>Brassiceae</taxon>
        <taxon>Eruca</taxon>
    </lineage>
</organism>
<evidence type="ECO:0000256" key="4">
    <source>
        <dbReference type="ARBA" id="ARBA00022989"/>
    </source>
</evidence>
<dbReference type="EMBL" id="CAKOAT010252931">
    <property type="protein sequence ID" value="CAH8358755.1"/>
    <property type="molecule type" value="Genomic_DNA"/>
</dbReference>
<dbReference type="EC" id="2.1.1.-" evidence="7"/>
<dbReference type="Proteomes" id="UP001642260">
    <property type="component" value="Unassembled WGS sequence"/>
</dbReference>
<gene>
    <name evidence="8" type="ORF">ERUC_LOCUS24511</name>
</gene>
<evidence type="ECO:0000313" key="9">
    <source>
        <dbReference type="Proteomes" id="UP001642260"/>
    </source>
</evidence>
<dbReference type="GO" id="GO:0016020">
    <property type="term" value="C:membrane"/>
    <property type="evidence" value="ECO:0007669"/>
    <property type="project" value="UniProtKB-SubCell"/>
</dbReference>
<evidence type="ECO:0000256" key="1">
    <source>
        <dbReference type="ARBA" id="ARBA00022603"/>
    </source>
</evidence>
<name>A0ABC8KJR4_ERUVS</name>
<evidence type="ECO:0000256" key="7">
    <source>
        <dbReference type="RuleBase" id="RU366043"/>
    </source>
</evidence>
<dbReference type="PANTHER" id="PTHR10108">
    <property type="entry name" value="SAM-DEPENDENT METHYLTRANSFERASE"/>
    <property type="match status" value="1"/>
</dbReference>
<dbReference type="Pfam" id="PF03141">
    <property type="entry name" value="Methyltransf_29"/>
    <property type="match status" value="1"/>
</dbReference>
<dbReference type="PANTHER" id="PTHR10108:SF899">
    <property type="entry name" value="PECTIN METHYLTRANSFERASE QUA2-RELATED"/>
    <property type="match status" value="1"/>
</dbReference>
<comment type="similarity">
    <text evidence="7">Belongs to the methyltransferase superfamily.</text>
</comment>
<comment type="subcellular location">
    <subcellularLocation>
        <location evidence="7">Membrane</location>
        <topology evidence="7">Single-pass type II membrane protein</topology>
    </subcellularLocation>
</comment>